<feature type="transmembrane region" description="Helical" evidence="6">
    <location>
        <begin position="147"/>
        <end position="168"/>
    </location>
</feature>
<dbReference type="CDD" id="cd13128">
    <property type="entry name" value="MATE_Wzx_like"/>
    <property type="match status" value="1"/>
</dbReference>
<dbReference type="InterPro" id="IPR050833">
    <property type="entry name" value="Poly_Biosynth_Transport"/>
</dbReference>
<reference evidence="7 8" key="1">
    <citation type="journal article" date="2016" name="Nat. Commun.">
        <title>Thousands of microbial genomes shed light on interconnected biogeochemical processes in an aquifer system.</title>
        <authorList>
            <person name="Anantharaman K."/>
            <person name="Brown C.T."/>
            <person name="Hug L.A."/>
            <person name="Sharon I."/>
            <person name="Castelle C.J."/>
            <person name="Probst A.J."/>
            <person name="Thomas B.C."/>
            <person name="Singh A."/>
            <person name="Wilkins M.J."/>
            <person name="Karaoz U."/>
            <person name="Brodie E.L."/>
            <person name="Williams K.H."/>
            <person name="Hubbard S.S."/>
            <person name="Banfield J.F."/>
        </authorList>
    </citation>
    <scope>NUCLEOTIDE SEQUENCE [LARGE SCALE GENOMIC DNA]</scope>
</reference>
<evidence type="ECO:0000256" key="2">
    <source>
        <dbReference type="ARBA" id="ARBA00022475"/>
    </source>
</evidence>
<dbReference type="Pfam" id="PF01943">
    <property type="entry name" value="Polysacc_synt"/>
    <property type="match status" value="1"/>
</dbReference>
<name>A0A1F7IMK5_9BACT</name>
<evidence type="ECO:0000313" key="7">
    <source>
        <dbReference type="EMBL" id="OGK44603.1"/>
    </source>
</evidence>
<evidence type="ECO:0000256" key="1">
    <source>
        <dbReference type="ARBA" id="ARBA00004651"/>
    </source>
</evidence>
<feature type="transmembrane region" description="Helical" evidence="6">
    <location>
        <begin position="84"/>
        <end position="110"/>
    </location>
</feature>
<keyword evidence="3 6" id="KW-0812">Transmembrane</keyword>
<feature type="transmembrane region" description="Helical" evidence="6">
    <location>
        <begin position="361"/>
        <end position="380"/>
    </location>
</feature>
<organism evidence="7 8">
    <name type="scientific">Candidatus Roizmanbacteria bacterium RIFCSPLOWO2_01_FULL_38_11</name>
    <dbReference type="NCBI Taxonomy" id="1802060"/>
    <lineage>
        <taxon>Bacteria</taxon>
        <taxon>Candidatus Roizmaniibacteriota</taxon>
    </lineage>
</organism>
<keyword evidence="5 6" id="KW-0472">Membrane</keyword>
<feature type="transmembrane region" description="Helical" evidence="6">
    <location>
        <begin position="386"/>
        <end position="407"/>
    </location>
</feature>
<dbReference type="STRING" id="1802060.A2957_00920"/>
<dbReference type="PANTHER" id="PTHR30250">
    <property type="entry name" value="PST FAMILY PREDICTED COLANIC ACID TRANSPORTER"/>
    <property type="match status" value="1"/>
</dbReference>
<comment type="caution">
    <text evidence="7">The sequence shown here is derived from an EMBL/GenBank/DDBJ whole genome shotgun (WGS) entry which is preliminary data.</text>
</comment>
<comment type="subcellular location">
    <subcellularLocation>
        <location evidence="1">Cell membrane</location>
        <topology evidence="1">Multi-pass membrane protein</topology>
    </subcellularLocation>
</comment>
<feature type="transmembrane region" description="Helical" evidence="6">
    <location>
        <begin position="49"/>
        <end position="72"/>
    </location>
</feature>
<feature type="transmembrane region" description="Helical" evidence="6">
    <location>
        <begin position="332"/>
        <end position="354"/>
    </location>
</feature>
<feature type="transmembrane region" description="Helical" evidence="6">
    <location>
        <begin position="214"/>
        <end position="234"/>
    </location>
</feature>
<dbReference type="AlphaFoldDB" id="A0A1F7IMK5"/>
<keyword evidence="2" id="KW-1003">Cell membrane</keyword>
<evidence type="ECO:0000313" key="8">
    <source>
        <dbReference type="Proteomes" id="UP000179072"/>
    </source>
</evidence>
<evidence type="ECO:0000256" key="4">
    <source>
        <dbReference type="ARBA" id="ARBA00022989"/>
    </source>
</evidence>
<sequence>MKKFFGVNSKIVLKNTFSLASAELLIKLITLLWIAFLGRSLSISDYGRYSYVNAFIALFALFPDSGAGLIVVREIAQNKKNQNMLLSSLFYINLSLALISCVVIVVYGLIKESLSTTLLISLASLSMFFTALRSAPIVKYESHEKMNVVAILNILNSLLIITLPFILFLVTHSILGIFMGMAIGGAMSSVLTWVFFRKSYPFHLTYNAQAIKKLFLAGLPLGLAAVASMIFSRIDSVMLNFMVGLEAVGRYNSAVPIVFGMIQLLHVPFAMAIYPTLSRVESQDKKRFRSSLKKALVVTAIWTFSAAIGISLFAPVIVPMIFGSAYQSSSNILQMLIFILPFASLSAVLYKILIIKKRQKIYLAISVFGAIANILLNIILIPSYGVIGAAGASVLTQIGLFVIYAAVVSKSI</sequence>
<keyword evidence="4 6" id="KW-1133">Transmembrane helix</keyword>
<proteinExistence type="predicted"/>
<dbReference type="Proteomes" id="UP000179072">
    <property type="component" value="Unassembled WGS sequence"/>
</dbReference>
<feature type="transmembrane region" description="Helical" evidence="6">
    <location>
        <begin position="116"/>
        <end position="135"/>
    </location>
</feature>
<gene>
    <name evidence="7" type="ORF">A2957_00920</name>
</gene>
<dbReference type="PANTHER" id="PTHR30250:SF11">
    <property type="entry name" value="O-ANTIGEN TRANSPORTER-RELATED"/>
    <property type="match status" value="1"/>
</dbReference>
<dbReference type="EMBL" id="MGAK01000014">
    <property type="protein sequence ID" value="OGK44603.1"/>
    <property type="molecule type" value="Genomic_DNA"/>
</dbReference>
<evidence type="ECO:0000256" key="5">
    <source>
        <dbReference type="ARBA" id="ARBA00023136"/>
    </source>
</evidence>
<feature type="transmembrane region" description="Helical" evidence="6">
    <location>
        <begin position="12"/>
        <end position="37"/>
    </location>
</feature>
<protein>
    <submittedName>
        <fullName evidence="7">Uncharacterized protein</fullName>
    </submittedName>
</protein>
<feature type="transmembrane region" description="Helical" evidence="6">
    <location>
        <begin position="295"/>
        <end position="326"/>
    </location>
</feature>
<feature type="transmembrane region" description="Helical" evidence="6">
    <location>
        <begin position="254"/>
        <end position="274"/>
    </location>
</feature>
<evidence type="ECO:0000256" key="3">
    <source>
        <dbReference type="ARBA" id="ARBA00022692"/>
    </source>
</evidence>
<feature type="transmembrane region" description="Helical" evidence="6">
    <location>
        <begin position="174"/>
        <end position="194"/>
    </location>
</feature>
<accession>A0A1F7IMK5</accession>
<dbReference type="GO" id="GO:0005886">
    <property type="term" value="C:plasma membrane"/>
    <property type="evidence" value="ECO:0007669"/>
    <property type="project" value="UniProtKB-SubCell"/>
</dbReference>
<evidence type="ECO:0000256" key="6">
    <source>
        <dbReference type="SAM" id="Phobius"/>
    </source>
</evidence>
<dbReference type="InterPro" id="IPR002797">
    <property type="entry name" value="Polysacc_synth"/>
</dbReference>